<protein>
    <recommendedName>
        <fullName evidence="1">Thioredoxin-like fold domain-containing protein</fullName>
    </recommendedName>
</protein>
<evidence type="ECO:0000313" key="3">
    <source>
        <dbReference type="Proteomes" id="UP000570517"/>
    </source>
</evidence>
<dbReference type="Pfam" id="PF13462">
    <property type="entry name" value="Thioredoxin_4"/>
    <property type="match status" value="1"/>
</dbReference>
<name>A0A850PXW7_9MYCO</name>
<gene>
    <name evidence="2" type="ORF">HLY00_5265</name>
</gene>
<dbReference type="AlphaFoldDB" id="A0A850PXW7"/>
<feature type="domain" description="Thioredoxin-like fold" evidence="1">
    <location>
        <begin position="60"/>
        <end position="122"/>
    </location>
</feature>
<dbReference type="InterPro" id="IPR036249">
    <property type="entry name" value="Thioredoxin-like_sf"/>
</dbReference>
<accession>A0A850PXW7</accession>
<proteinExistence type="predicted"/>
<organism evidence="2 3">
    <name type="scientific">Mycolicibacterium hippocampi</name>
    <dbReference type="NCBI Taxonomy" id="659824"/>
    <lineage>
        <taxon>Bacteria</taxon>
        <taxon>Bacillati</taxon>
        <taxon>Actinomycetota</taxon>
        <taxon>Actinomycetes</taxon>
        <taxon>Mycobacteriales</taxon>
        <taxon>Mycobacteriaceae</taxon>
        <taxon>Mycolicibacterium</taxon>
    </lineage>
</organism>
<dbReference type="SUPFAM" id="SSF52833">
    <property type="entry name" value="Thioredoxin-like"/>
    <property type="match status" value="1"/>
</dbReference>
<dbReference type="EMBL" id="JABFYL010000048">
    <property type="protein sequence ID" value="NVN53293.1"/>
    <property type="molecule type" value="Genomic_DNA"/>
</dbReference>
<evidence type="ECO:0000313" key="2">
    <source>
        <dbReference type="EMBL" id="NVN53293.1"/>
    </source>
</evidence>
<reference evidence="2 3" key="1">
    <citation type="submission" date="2020-05" db="EMBL/GenBank/DDBJ databases">
        <title>Draft genome sequence of Mycobacterium hippocampi DL, isolated from European seabass, Dicentrarchus labrax, reared in fish farms.</title>
        <authorList>
            <person name="Stathopoulou P."/>
            <person name="Asimakis E."/>
            <person name="Tzokas K."/>
            <person name="Batargias C."/>
            <person name="Tsiamis G."/>
        </authorList>
    </citation>
    <scope>NUCLEOTIDE SEQUENCE [LARGE SCALE GENOMIC DNA]</scope>
    <source>
        <strain evidence="2 3">DL</strain>
    </source>
</reference>
<keyword evidence="3" id="KW-1185">Reference proteome</keyword>
<dbReference type="InterPro" id="IPR012336">
    <property type="entry name" value="Thioredoxin-like_fold"/>
</dbReference>
<evidence type="ECO:0000259" key="1">
    <source>
        <dbReference type="Pfam" id="PF13462"/>
    </source>
</evidence>
<dbReference type="Gene3D" id="3.40.30.10">
    <property type="entry name" value="Glutaredoxin"/>
    <property type="match status" value="1"/>
</dbReference>
<comment type="caution">
    <text evidence="2">The sequence shown here is derived from an EMBL/GenBank/DDBJ whole genome shotgun (WGS) entry which is preliminary data.</text>
</comment>
<sequence length="243" mass="26301">MSYELPGDGRYSLGMRIFRAAQAIGTLSVLLAMVGCSQQISGTAQRDSTSAPLALSVDGYGIVAGYDDAPARIEIFTEPQCRHCSDLQRDFGDALHYHVNVGSLQITYRPLTFMDDDYDGYSSTVANALFLAAQTPVSGVGPSGSQFQRFVEELWVNQDAGGPAFTPDELRDMASGAGMPDPIANTVARDEEAVDIAEMEDANFGFLFDIDPVQTGTPTVFDLEAGEKLDIYDDDWLDNLVQS</sequence>
<dbReference type="Proteomes" id="UP000570517">
    <property type="component" value="Unassembled WGS sequence"/>
</dbReference>